<keyword evidence="1" id="KW-0812">Transmembrane</keyword>
<dbReference type="RefSeq" id="WP_044164636.1">
    <property type="nucleotide sequence ID" value="NZ_BAIV01000027.1"/>
</dbReference>
<sequence>MIFYNNVLAKWLLGNNKQFFMLGGLFFTKDRNLEVWEDMELRIHVRQFWECLSLTLLPALILSLWLSWWWMILALSTYHMLYWFERTLHSHSVFDWEATENCGDALYLRKRKSYAWMKWYGRKSLPLSDWDE</sequence>
<organism evidence="2 3">
    <name type="scientific">Bacteroides reticulotermitis JCM 10512</name>
    <dbReference type="NCBI Taxonomy" id="1445607"/>
    <lineage>
        <taxon>Bacteria</taxon>
        <taxon>Pseudomonadati</taxon>
        <taxon>Bacteroidota</taxon>
        <taxon>Bacteroidia</taxon>
        <taxon>Bacteroidales</taxon>
        <taxon>Bacteroidaceae</taxon>
        <taxon>Bacteroides</taxon>
    </lineage>
</organism>
<evidence type="ECO:0000256" key="1">
    <source>
        <dbReference type="SAM" id="Phobius"/>
    </source>
</evidence>
<evidence type="ECO:0000313" key="3">
    <source>
        <dbReference type="Proteomes" id="UP000019131"/>
    </source>
</evidence>
<keyword evidence="1" id="KW-0472">Membrane</keyword>
<keyword evidence="1" id="KW-1133">Transmembrane helix</keyword>
<dbReference type="Proteomes" id="UP000019131">
    <property type="component" value="Unassembled WGS sequence"/>
</dbReference>
<proteinExistence type="predicted"/>
<evidence type="ECO:0000313" key="2">
    <source>
        <dbReference type="EMBL" id="GAE85469.1"/>
    </source>
</evidence>
<dbReference type="EMBL" id="BAIV01000027">
    <property type="protein sequence ID" value="GAE85469.1"/>
    <property type="molecule type" value="Genomic_DNA"/>
</dbReference>
<gene>
    <name evidence="2" type="ORF">JCM10512_3904</name>
</gene>
<dbReference type="AlphaFoldDB" id="W4UYB7"/>
<feature type="transmembrane region" description="Helical" evidence="1">
    <location>
        <begin position="48"/>
        <end position="71"/>
    </location>
</feature>
<name>W4UYB7_9BACE</name>
<accession>W4UYB7</accession>
<dbReference type="OrthoDB" id="1029780at2"/>
<keyword evidence="3" id="KW-1185">Reference proteome</keyword>
<reference evidence="2 3" key="1">
    <citation type="journal article" date="2014" name="Genome Announc.">
        <title>Draft Genome Sequence of Bacteroides reticulotermitis Strain JCM 10512T, Isolated from the Gut of a Termite.</title>
        <authorList>
            <person name="Yuki M."/>
            <person name="Oshima K."/>
            <person name="Suda W."/>
            <person name="Sakamoto M."/>
            <person name="Iida T."/>
            <person name="Hattori M."/>
            <person name="Ohkuma M."/>
        </authorList>
    </citation>
    <scope>NUCLEOTIDE SEQUENCE [LARGE SCALE GENOMIC DNA]</scope>
    <source>
        <strain evidence="2 3">JCM 10512</strain>
    </source>
</reference>
<comment type="caution">
    <text evidence="2">The sequence shown here is derived from an EMBL/GenBank/DDBJ whole genome shotgun (WGS) entry which is preliminary data.</text>
</comment>
<protein>
    <submittedName>
        <fullName evidence="2">Uncharacterized protein</fullName>
    </submittedName>
</protein>